<protein>
    <submittedName>
        <fullName evidence="2">Uncharacterized protein</fullName>
    </submittedName>
</protein>
<proteinExistence type="predicted"/>
<comment type="caution">
    <text evidence="2">The sequence shown here is derived from an EMBL/GenBank/DDBJ whole genome shotgun (WGS) entry which is preliminary data.</text>
</comment>
<sequence length="273" mass="29090">MRNSDSALVLAAPRQPKPQPTPQASLPGTVSTTAGSTSGHLRVPAAATDHARSRPKLFLHGTLQLADPSAEHAFREQYARHSLLVEICLTAAQSLYWLASMRSAVAAGGWHGAAALKLLACVLPATLHLALQLYPALLYEQHRHAGSLAVPPLLCKLTFEWSWALSTLQLAGWLLGARSFWTLQAAQAAGSGAAAAAIPPHHAACWELTCICVLLTAYGGSLATLYGWEGAARKRFVEERLGQQAAADTHGWQVFVQAPAVLLVMLYHLSSGE</sequence>
<evidence type="ECO:0000313" key="2">
    <source>
        <dbReference type="EMBL" id="KAI3425250.1"/>
    </source>
</evidence>
<name>A0A9D4TH27_CHLVU</name>
<organism evidence="2 3">
    <name type="scientific">Chlorella vulgaris</name>
    <name type="common">Green alga</name>
    <dbReference type="NCBI Taxonomy" id="3077"/>
    <lineage>
        <taxon>Eukaryota</taxon>
        <taxon>Viridiplantae</taxon>
        <taxon>Chlorophyta</taxon>
        <taxon>core chlorophytes</taxon>
        <taxon>Trebouxiophyceae</taxon>
        <taxon>Chlorellales</taxon>
        <taxon>Chlorellaceae</taxon>
        <taxon>Chlorella clade</taxon>
        <taxon>Chlorella</taxon>
    </lineage>
</organism>
<accession>A0A9D4TH27</accession>
<dbReference type="AlphaFoldDB" id="A0A9D4TH27"/>
<evidence type="ECO:0000313" key="3">
    <source>
        <dbReference type="Proteomes" id="UP001055712"/>
    </source>
</evidence>
<reference evidence="2" key="2">
    <citation type="submission" date="2020-11" db="EMBL/GenBank/DDBJ databases">
        <authorList>
            <person name="Cecchin M."/>
            <person name="Marcolungo L."/>
            <person name="Rossato M."/>
            <person name="Girolomoni L."/>
            <person name="Cosentino E."/>
            <person name="Cuine S."/>
            <person name="Li-Beisson Y."/>
            <person name="Delledonne M."/>
            <person name="Ballottari M."/>
        </authorList>
    </citation>
    <scope>NUCLEOTIDE SEQUENCE</scope>
    <source>
        <strain evidence="2">211/11P</strain>
        <tissue evidence="2">Whole cell</tissue>
    </source>
</reference>
<evidence type="ECO:0000256" key="1">
    <source>
        <dbReference type="SAM" id="MobiDB-lite"/>
    </source>
</evidence>
<gene>
    <name evidence="2" type="ORF">D9Q98_009018</name>
</gene>
<keyword evidence="3" id="KW-1185">Reference proteome</keyword>
<feature type="region of interest" description="Disordered" evidence="1">
    <location>
        <begin position="1"/>
        <end position="46"/>
    </location>
</feature>
<feature type="compositionally biased region" description="Low complexity" evidence="1">
    <location>
        <begin position="28"/>
        <end position="39"/>
    </location>
</feature>
<reference evidence="2" key="1">
    <citation type="journal article" date="2019" name="Plant J.">
        <title>Chlorella vulgaris genome assembly and annotation reveals the molecular basis for metabolic acclimation to high light conditions.</title>
        <authorList>
            <person name="Cecchin M."/>
            <person name="Marcolungo L."/>
            <person name="Rossato M."/>
            <person name="Girolomoni L."/>
            <person name="Cosentino E."/>
            <person name="Cuine S."/>
            <person name="Li-Beisson Y."/>
            <person name="Delledonne M."/>
            <person name="Ballottari M."/>
        </authorList>
    </citation>
    <scope>NUCLEOTIDE SEQUENCE</scope>
    <source>
        <strain evidence="2">211/11P</strain>
    </source>
</reference>
<dbReference type="Proteomes" id="UP001055712">
    <property type="component" value="Unassembled WGS sequence"/>
</dbReference>
<dbReference type="EMBL" id="SIDB01000012">
    <property type="protein sequence ID" value="KAI3425250.1"/>
    <property type="molecule type" value="Genomic_DNA"/>
</dbReference>